<dbReference type="AlphaFoldDB" id="A0A101FWL0"/>
<dbReference type="SUPFAM" id="SSF55729">
    <property type="entry name" value="Acyl-CoA N-acyltransferases (Nat)"/>
    <property type="match status" value="1"/>
</dbReference>
<sequence>MVDVSHLKNDIDLGDLIIRQVVKDDLPALEWDGEYTQFRRMYVSLYRDTQTGRALMWMIETENGDMVGQAFVILRSGELSAADGERRAYIFSFRVKPAYRNQGVGTFLLEFIHEDLRRRGFKFVTLNVAKDNPNAIRLYWRLGYKVISSHAGKWSYTDHEGITHHVDEPAWRMMKRIGT</sequence>
<comment type="caution">
    <text evidence="4">The sequence shown here is derived from an EMBL/GenBank/DDBJ whole genome shotgun (WGS) entry which is preliminary data.</text>
</comment>
<keyword evidence="2" id="KW-0012">Acyltransferase</keyword>
<proteinExistence type="predicted"/>
<dbReference type="Proteomes" id="UP000064249">
    <property type="component" value="Unassembled WGS sequence"/>
</dbReference>
<dbReference type="PANTHER" id="PTHR43420">
    <property type="entry name" value="ACETYLTRANSFERASE"/>
    <property type="match status" value="1"/>
</dbReference>
<dbReference type="PROSITE" id="PS51186">
    <property type="entry name" value="GNAT"/>
    <property type="match status" value="1"/>
</dbReference>
<evidence type="ECO:0000313" key="5">
    <source>
        <dbReference type="Proteomes" id="UP000064249"/>
    </source>
</evidence>
<dbReference type="CDD" id="cd04301">
    <property type="entry name" value="NAT_SF"/>
    <property type="match status" value="1"/>
</dbReference>
<dbReference type="InterPro" id="IPR016181">
    <property type="entry name" value="Acyl_CoA_acyltransferase"/>
</dbReference>
<keyword evidence="1" id="KW-0808">Transferase</keyword>
<name>A0A101FWL0_9CHLR</name>
<dbReference type="Gene3D" id="3.40.630.30">
    <property type="match status" value="1"/>
</dbReference>
<reference evidence="4 5" key="1">
    <citation type="journal article" date="2015" name="MBio">
        <title>Genome-Resolved Metagenomic Analysis Reveals Roles for Candidate Phyla and Other Microbial Community Members in Biogeochemical Transformations in Oil Reservoirs.</title>
        <authorList>
            <person name="Hu P."/>
            <person name="Tom L."/>
            <person name="Singh A."/>
            <person name="Thomas B.C."/>
            <person name="Baker B.J."/>
            <person name="Piceno Y.M."/>
            <person name="Andersen G.L."/>
            <person name="Banfield J.F."/>
        </authorList>
    </citation>
    <scope>NUCLEOTIDE SEQUENCE [LARGE SCALE GENOMIC DNA]</scope>
    <source>
        <strain evidence="4">46_16</strain>
    </source>
</reference>
<accession>A0A101FWL0</accession>
<dbReference type="GO" id="GO:0016747">
    <property type="term" value="F:acyltransferase activity, transferring groups other than amino-acyl groups"/>
    <property type="evidence" value="ECO:0007669"/>
    <property type="project" value="InterPro"/>
</dbReference>
<gene>
    <name evidence="4" type="ORF">XD73_1325</name>
</gene>
<evidence type="ECO:0000313" key="4">
    <source>
        <dbReference type="EMBL" id="KUK45801.1"/>
    </source>
</evidence>
<evidence type="ECO:0000256" key="1">
    <source>
        <dbReference type="ARBA" id="ARBA00022679"/>
    </source>
</evidence>
<dbReference type="InterPro" id="IPR000182">
    <property type="entry name" value="GNAT_dom"/>
</dbReference>
<evidence type="ECO:0000259" key="3">
    <source>
        <dbReference type="PROSITE" id="PS51186"/>
    </source>
</evidence>
<evidence type="ECO:0000256" key="2">
    <source>
        <dbReference type="ARBA" id="ARBA00023315"/>
    </source>
</evidence>
<dbReference type="EMBL" id="LGFU01000147">
    <property type="protein sequence ID" value="KUK45801.1"/>
    <property type="molecule type" value="Genomic_DNA"/>
</dbReference>
<protein>
    <recommendedName>
        <fullName evidence="3">N-acetyltransferase domain-containing protein</fullName>
    </recommendedName>
</protein>
<dbReference type="InterPro" id="IPR050680">
    <property type="entry name" value="YpeA/RimI_acetyltransf"/>
</dbReference>
<organism evidence="4 5">
    <name type="scientific">Anaerolinea thermophila</name>
    <dbReference type="NCBI Taxonomy" id="167964"/>
    <lineage>
        <taxon>Bacteria</taxon>
        <taxon>Bacillati</taxon>
        <taxon>Chloroflexota</taxon>
        <taxon>Anaerolineae</taxon>
        <taxon>Anaerolineales</taxon>
        <taxon>Anaerolineaceae</taxon>
        <taxon>Anaerolinea</taxon>
    </lineage>
</organism>
<dbReference type="PANTHER" id="PTHR43420:SF12">
    <property type="entry name" value="N-ACETYLTRANSFERASE DOMAIN-CONTAINING PROTEIN"/>
    <property type="match status" value="1"/>
</dbReference>
<feature type="domain" description="N-acetyltransferase" evidence="3">
    <location>
        <begin position="16"/>
        <end position="178"/>
    </location>
</feature>
<dbReference type="Pfam" id="PF00583">
    <property type="entry name" value="Acetyltransf_1"/>
    <property type="match status" value="1"/>
</dbReference>